<organism evidence="2">
    <name type="scientific">Rhizophora mucronata</name>
    <name type="common">Asiatic mangrove</name>
    <dbReference type="NCBI Taxonomy" id="61149"/>
    <lineage>
        <taxon>Eukaryota</taxon>
        <taxon>Viridiplantae</taxon>
        <taxon>Streptophyta</taxon>
        <taxon>Embryophyta</taxon>
        <taxon>Tracheophyta</taxon>
        <taxon>Spermatophyta</taxon>
        <taxon>Magnoliopsida</taxon>
        <taxon>eudicotyledons</taxon>
        <taxon>Gunneridae</taxon>
        <taxon>Pentapetalae</taxon>
        <taxon>rosids</taxon>
        <taxon>fabids</taxon>
        <taxon>Malpighiales</taxon>
        <taxon>Rhizophoraceae</taxon>
        <taxon>Rhizophora</taxon>
    </lineage>
</organism>
<evidence type="ECO:0000313" key="2">
    <source>
        <dbReference type="EMBL" id="MBW86850.1"/>
    </source>
</evidence>
<reference evidence="2" key="1">
    <citation type="submission" date="2018-02" db="EMBL/GenBank/DDBJ databases">
        <title>Rhizophora mucronata_Transcriptome.</title>
        <authorList>
            <person name="Meera S.P."/>
            <person name="Sreeshan A."/>
            <person name="Augustine A."/>
        </authorList>
    </citation>
    <scope>NUCLEOTIDE SEQUENCE</scope>
    <source>
        <tissue evidence="2">Leaf</tissue>
    </source>
</reference>
<keyword evidence="1" id="KW-1133">Transmembrane helix</keyword>
<feature type="transmembrane region" description="Helical" evidence="1">
    <location>
        <begin position="6"/>
        <end position="26"/>
    </location>
</feature>
<keyword evidence="1" id="KW-0812">Transmembrane</keyword>
<accession>A0A2P2J070</accession>
<dbReference type="EMBL" id="GGEC01006367">
    <property type="protein sequence ID" value="MBW86850.1"/>
    <property type="molecule type" value="Transcribed_RNA"/>
</dbReference>
<sequence length="41" mass="4716">MALNRYCISSTLLSLPLLSIILFVLLKAVSQLRMQYVWLGF</sequence>
<evidence type="ECO:0000256" key="1">
    <source>
        <dbReference type="SAM" id="Phobius"/>
    </source>
</evidence>
<dbReference type="AlphaFoldDB" id="A0A2P2J070"/>
<keyword evidence="1" id="KW-0472">Membrane</keyword>
<name>A0A2P2J070_RHIMU</name>
<proteinExistence type="predicted"/>
<protein>
    <submittedName>
        <fullName evidence="2">Uncharacterized protein</fullName>
    </submittedName>
</protein>